<dbReference type="EC" id="5.6.2.1" evidence="7"/>
<dbReference type="InterPro" id="IPR008336">
    <property type="entry name" value="TopoI_DNA-bd_euk"/>
</dbReference>
<dbReference type="GeneID" id="101584970"/>
<name>A0A6P6F626_OCTDE</name>
<dbReference type="InterPro" id="IPR001631">
    <property type="entry name" value="TopoI"/>
</dbReference>
<dbReference type="CDD" id="cd00659">
    <property type="entry name" value="Topo_IB_C"/>
    <property type="match status" value="1"/>
</dbReference>
<evidence type="ECO:0000256" key="2">
    <source>
        <dbReference type="ARBA" id="ARBA00006645"/>
    </source>
</evidence>
<dbReference type="FunFam" id="2.170.11.10:FF:000002">
    <property type="entry name" value="DNA topoisomerase I"/>
    <property type="match status" value="1"/>
</dbReference>
<keyword evidence="3 6" id="KW-0799">Topoisomerase</keyword>
<dbReference type="Pfam" id="PF02919">
    <property type="entry name" value="Topoisom_I_N"/>
    <property type="match status" value="1"/>
</dbReference>
<dbReference type="Gene3D" id="2.170.11.10">
    <property type="entry name" value="DNA Topoisomerase I, domain 2"/>
    <property type="match status" value="1"/>
</dbReference>
<keyword evidence="4 6" id="KW-0238">DNA-binding</keyword>
<dbReference type="InterPro" id="IPR036202">
    <property type="entry name" value="TopoI_DNA-bd_euk_N_sf"/>
</dbReference>
<dbReference type="InterPro" id="IPR014727">
    <property type="entry name" value="TopoI_cat_a/b-sub_euk"/>
</dbReference>
<feature type="active site" description="O-(3'-phospho-DNA)-tyrosine intermediate" evidence="6">
    <location>
        <position position="441"/>
    </location>
</feature>
<dbReference type="Proteomes" id="UP000515203">
    <property type="component" value="Unplaced"/>
</dbReference>
<protein>
    <recommendedName>
        <fullName evidence="7">DNA topoisomerase I</fullName>
        <ecNumber evidence="7">5.6.2.1</ecNumber>
    </recommendedName>
    <alternativeName>
        <fullName evidence="7">DNA topoisomerase 1</fullName>
    </alternativeName>
</protein>
<dbReference type="InterPro" id="IPR014711">
    <property type="entry name" value="TopoI_cat_a-hlx-sub_euk"/>
</dbReference>
<dbReference type="CTD" id="116447"/>
<dbReference type="GO" id="GO:0005694">
    <property type="term" value="C:chromosome"/>
    <property type="evidence" value="ECO:0007669"/>
    <property type="project" value="InterPro"/>
</dbReference>
<keyword evidence="8" id="KW-0175">Coiled coil</keyword>
<dbReference type="InterPro" id="IPR051062">
    <property type="entry name" value="Topoisomerase_IB"/>
</dbReference>
<dbReference type="InterPro" id="IPR013499">
    <property type="entry name" value="TopoI_euk"/>
</dbReference>
<dbReference type="FunFam" id="3.90.15.10:FF:000005">
    <property type="entry name" value="DNA topoisomerase I"/>
    <property type="match status" value="1"/>
</dbReference>
<dbReference type="PANTHER" id="PTHR10290:SF1">
    <property type="entry name" value="DNA TOPOISOMERASE I, MITOCHONDRIAL"/>
    <property type="match status" value="1"/>
</dbReference>
<accession>A0A6P6F626</accession>
<evidence type="ECO:0000256" key="5">
    <source>
        <dbReference type="ARBA" id="ARBA00023235"/>
    </source>
</evidence>
<comment type="catalytic activity">
    <reaction evidence="1 6 7">
        <text>ATP-independent breakage of single-stranded DNA, followed by passage and rejoining.</text>
        <dbReference type="EC" id="5.6.2.1"/>
    </reaction>
</comment>
<dbReference type="SUPFAM" id="SSF56349">
    <property type="entry name" value="DNA breaking-rejoining enzymes"/>
    <property type="match status" value="1"/>
</dbReference>
<organism evidence="10 11">
    <name type="scientific">Octodon degus</name>
    <name type="common">Degu</name>
    <name type="synonym">Sciurus degus</name>
    <dbReference type="NCBI Taxonomy" id="10160"/>
    <lineage>
        <taxon>Eukaryota</taxon>
        <taxon>Metazoa</taxon>
        <taxon>Chordata</taxon>
        <taxon>Craniata</taxon>
        <taxon>Vertebrata</taxon>
        <taxon>Euteleostomi</taxon>
        <taxon>Mammalia</taxon>
        <taxon>Eutheria</taxon>
        <taxon>Euarchontoglires</taxon>
        <taxon>Glires</taxon>
        <taxon>Rodentia</taxon>
        <taxon>Hystricomorpha</taxon>
        <taxon>Octodontidae</taxon>
        <taxon>Octodon</taxon>
    </lineage>
</organism>
<dbReference type="GO" id="GO:0003677">
    <property type="term" value="F:DNA binding"/>
    <property type="evidence" value="ECO:0007669"/>
    <property type="project" value="UniProtKB-UniRule"/>
</dbReference>
<dbReference type="FunFam" id="1.10.132.10:FF:000001">
    <property type="entry name" value="DNA topoisomerase I"/>
    <property type="match status" value="1"/>
</dbReference>
<dbReference type="InterPro" id="IPR013500">
    <property type="entry name" value="TopoI_cat_euk"/>
</dbReference>
<dbReference type="SUPFAM" id="SSF46596">
    <property type="entry name" value="Eukaryotic DNA topoisomerase I, dispensable insert domain"/>
    <property type="match status" value="1"/>
</dbReference>
<evidence type="ECO:0000256" key="6">
    <source>
        <dbReference type="PROSITE-ProRule" id="PRU01382"/>
    </source>
</evidence>
<dbReference type="SUPFAM" id="SSF56741">
    <property type="entry name" value="Eukaryotic DNA topoisomerase I, N-terminal DNA-binding fragment"/>
    <property type="match status" value="1"/>
</dbReference>
<evidence type="ECO:0000259" key="9">
    <source>
        <dbReference type="SMART" id="SM00435"/>
    </source>
</evidence>
<gene>
    <name evidence="11" type="primary">Top1mt</name>
</gene>
<dbReference type="InterPro" id="IPR025834">
    <property type="entry name" value="TopoI_C_dom"/>
</dbReference>
<feature type="coiled-coil region" evidence="8">
    <location>
        <begin position="362"/>
        <end position="429"/>
    </location>
</feature>
<dbReference type="PROSITE" id="PS00176">
    <property type="entry name" value="TOPO_IB_1"/>
    <property type="match status" value="1"/>
</dbReference>
<sequence>MMEMTAEERSLIKHLDKCDFTEIHRHFVDKAAAWRALPREEKQKLKEEAEKLEHEFGYCTLDGHREKIGNFKTELPGLFCGRGDHPKMGMLKRRIRPEDVVINCSRDSQIPEPPAGHQWKEVRSDNTVTWLAAWTENVQNSIKYIMLNPSSKIKGEKDWQKYEVARRLKRVVEEIRSQYRTDWKSPEMKKRQRGVALYFIDKLALRTGNEKEEGRTADTVGCCSLRMEHVRLHMYANGHKHVVELDFLGKDSIRYYNWVPVEKAVFQNLQIFMENKDPGEDLFDKLTTSSLNKHLQDLMDGLTAKVFRTYNASIVLQEQLRVLTRAEDSIAAKILAYNRANRAVAILCNHQRATPKTFEKSMRNLQTKIQAKKTQIAEAQGELRKAEGDYRIKGDGKSKSILEKKQRLLQKLEEQLVHLSTKATDKEENQQVALGTSKLSYLDPRISIAWCKRFGVPVEKIYSKTQRAKFAWALAMVGEDFEF</sequence>
<dbReference type="GO" id="GO:0005634">
    <property type="term" value="C:nucleus"/>
    <property type="evidence" value="ECO:0007669"/>
    <property type="project" value="UniProtKB-ARBA"/>
</dbReference>
<dbReference type="SMART" id="SM00435">
    <property type="entry name" value="TOPEUc"/>
    <property type="match status" value="1"/>
</dbReference>
<evidence type="ECO:0000256" key="4">
    <source>
        <dbReference type="ARBA" id="ARBA00023125"/>
    </source>
</evidence>
<dbReference type="Gene3D" id="3.90.15.10">
    <property type="entry name" value="Topoisomerase I, Chain A, domain 3"/>
    <property type="match status" value="1"/>
</dbReference>
<evidence type="ECO:0000256" key="3">
    <source>
        <dbReference type="ARBA" id="ARBA00023029"/>
    </source>
</evidence>
<comment type="similarity">
    <text evidence="2 6 7">Belongs to the type IB topoisomerase family.</text>
</comment>
<dbReference type="Pfam" id="PF14370">
    <property type="entry name" value="Topo_C_assoc"/>
    <property type="match status" value="1"/>
</dbReference>
<dbReference type="PANTHER" id="PTHR10290">
    <property type="entry name" value="DNA TOPOISOMERASE I"/>
    <property type="match status" value="1"/>
</dbReference>
<dbReference type="GO" id="GO:0006260">
    <property type="term" value="P:DNA replication"/>
    <property type="evidence" value="ECO:0007669"/>
    <property type="project" value="TreeGrafter"/>
</dbReference>
<evidence type="ECO:0000256" key="7">
    <source>
        <dbReference type="RuleBase" id="RU365101"/>
    </source>
</evidence>
<evidence type="ECO:0000313" key="11">
    <source>
        <dbReference type="RefSeq" id="XP_023579719.1"/>
    </source>
</evidence>
<dbReference type="GO" id="GO:0006265">
    <property type="term" value="P:DNA topological change"/>
    <property type="evidence" value="ECO:0007669"/>
    <property type="project" value="UniProtKB-UniRule"/>
</dbReference>
<dbReference type="InterPro" id="IPR013030">
    <property type="entry name" value="DNA_topo_DNA_db_N_dom2"/>
</dbReference>
<comment type="function">
    <text evidence="7">Releases the supercoiling and torsional tension of DNA introduced during the DNA replication and transcription by transiently cleaving and rejoining one strand of the DNA duplex. Introduces a single-strand break via transesterification at the specific target site 5'-[CT]CCTTp site in duplex DNA. The scissile phosphodiester is attacked by the catalytic tyrosine of the enzyme, resulting in the formation of a DNA-(3'-phosphotyrosyl)-enzyme intermediate and the expulsion of a 5'-OH DNA strand. The free DNA strand then undergoes passage around the unbroken strand thus removing DNA supercoils. Finally, in the religation step, the DNA 5'-OH attacks the covalent intermediate to expel the active-site tyrosine and restore the DNA phosphodiester backbone.</text>
</comment>
<proteinExistence type="inferred from homology"/>
<evidence type="ECO:0000256" key="1">
    <source>
        <dbReference type="ARBA" id="ARBA00000213"/>
    </source>
</evidence>
<dbReference type="RefSeq" id="XP_023579719.1">
    <property type="nucleotide sequence ID" value="XM_023723951.1"/>
</dbReference>
<dbReference type="Gene3D" id="1.10.132.10">
    <property type="match status" value="1"/>
</dbReference>
<dbReference type="PRINTS" id="PR00416">
    <property type="entry name" value="EUTPISMRASEI"/>
</dbReference>
<dbReference type="InterPro" id="IPR011010">
    <property type="entry name" value="DNA_brk_join_enz"/>
</dbReference>
<evidence type="ECO:0000313" key="10">
    <source>
        <dbReference type="Proteomes" id="UP000515203"/>
    </source>
</evidence>
<dbReference type="GO" id="GO:0003917">
    <property type="term" value="F:DNA topoisomerase type I (single strand cut, ATP-independent) activity"/>
    <property type="evidence" value="ECO:0007669"/>
    <property type="project" value="UniProtKB-UniRule"/>
</dbReference>
<dbReference type="PROSITE" id="PS52038">
    <property type="entry name" value="TOPO_IB_2"/>
    <property type="match status" value="1"/>
</dbReference>
<keyword evidence="10" id="KW-1185">Reference proteome</keyword>
<reference evidence="11" key="1">
    <citation type="submission" date="2025-08" db="UniProtKB">
        <authorList>
            <consortium name="RefSeq"/>
        </authorList>
    </citation>
    <scope>IDENTIFICATION</scope>
</reference>
<dbReference type="AlphaFoldDB" id="A0A6P6F626"/>
<keyword evidence="5 6" id="KW-0413">Isomerase</keyword>
<dbReference type="InterPro" id="IPR018521">
    <property type="entry name" value="TopoIB_AS"/>
</dbReference>
<dbReference type="Pfam" id="PF01028">
    <property type="entry name" value="Topoisom_I"/>
    <property type="match status" value="1"/>
</dbReference>
<feature type="domain" description="DNA topoisomerase I eukaryotic-type" evidence="9">
    <location>
        <begin position="78"/>
        <end position="455"/>
    </location>
</feature>
<dbReference type="OrthoDB" id="47179at2759"/>
<evidence type="ECO:0000256" key="8">
    <source>
        <dbReference type="SAM" id="Coils"/>
    </source>
</evidence>
<dbReference type="GO" id="GO:0042645">
    <property type="term" value="C:mitochondrial nucleoid"/>
    <property type="evidence" value="ECO:0007669"/>
    <property type="project" value="TreeGrafter"/>
</dbReference>